<evidence type="ECO:0000256" key="1">
    <source>
        <dbReference type="ARBA" id="ARBA00006828"/>
    </source>
</evidence>
<name>A0AAV2Q615_MEGNR</name>
<dbReference type="PANTHER" id="PTHR14819:SF5">
    <property type="entry name" value="INTERFERON-INDUCED VERY LARGE GTPASE 1"/>
    <property type="match status" value="1"/>
</dbReference>
<dbReference type="PANTHER" id="PTHR14819">
    <property type="entry name" value="GTP-BINDING"/>
    <property type="match status" value="1"/>
</dbReference>
<dbReference type="PROSITE" id="PS51717">
    <property type="entry name" value="G_VLIG"/>
    <property type="match status" value="1"/>
</dbReference>
<dbReference type="Pfam" id="PF25496">
    <property type="entry name" value="URGCP"/>
    <property type="match status" value="1"/>
</dbReference>
<evidence type="ECO:0000313" key="3">
    <source>
        <dbReference type="EMBL" id="CAL4072492.1"/>
    </source>
</evidence>
<proteinExistence type="inferred from homology"/>
<dbReference type="Pfam" id="PF25683">
    <property type="entry name" value="URGCP_GTPase"/>
    <property type="match status" value="1"/>
</dbReference>
<dbReference type="Proteomes" id="UP001497623">
    <property type="component" value="Unassembled WGS sequence"/>
</dbReference>
<sequence>MTKVQRLAREETIFGIAIPRHGSKYARQAFMNAETMALQIGVSAYNKGLKESLDSSKNVSDPRLRLDIAVLNEDITKGVLSKIKCHGSGKILDYRSYYMVRSLQQDVVGAPAVAGSRNTDNAVILHQATDAAAIGVDKPTDIIPTSEAFTKSLSLIKKDTYHNVGENTEETLSKHLRDLSIAEVTSYKFGMKDILQVTKTSLDWEKPITLREKLLHTISKLVMLDRSPYNIPLDLAENHEAENVCSVPCDDKSSENDDLFAIFLDNEKEVEQIKQNVLHPSDVMVILMNCCDAFVQQALMQKMITCQLGVPAIIPNLVNGKQMFHLWPMRTLNFKWRSKSVGAQEVNAVSDVIPIISAIRLGEFSNSKSQILNSILSTQSQDIFFHKNCNGGEMTRKLSNGVVEFAWYLPGGKSKDSFEDIWTLANLRGDARSHPIQLRLLEEVSSVVVVFLSVKCITENDVHPILKMLSSSHQELIFVFLDQVKTVSNEEKKTCLGFFSTLMGNKKYHLVAGKERNAASLNTDLNDKINKTLQTIKTKVNQSNLTLEKISIHAQNNGIKVDENSNCCQISKQLAGDIMTMLQQKSPESWKRDVLPLQMNFASWSEYTKKLRRMEGVDKNDMDGFRNKMHNNIQLCRKKQFDKVQDMTPIMKEIINILVNTEDNQIKMYFLQWLKLKLDARSKENLPKQEKKYHARWNTIKIKGKKGSDVNEKLTNLEIKEELSKLERSLDDLSFGLEHILREIGQVYEAIKEVRRDKYFEDLADNISKFAAELLIDGYPLEIMDGDASHLPLVWVKSVFNCLQKKLGDKKVYVISVMGIQSSGKSTLLNTMFGLTLSVSAGRCTKGVFAQLVSVDKKLYKELGYEYILVLDTEGLRAMELANIMHKHDNELASFIIGIGAVTIVNNKGENTAEIGDILQICVHAFIRMRLANKSINLQPGCYFAHQNVSDVNAEKEMLFGVRKLKDQLDDITIAAAQQENVTDIKSFSDVIEFDVNKQILYFPNLWMGDPPMAPANPSYSEKVLKLKSDVLKYPFSYQNRSGSLTFTKINERMSDLWKAILNENFVFSFRNSLEIRNFTFLEEKILEVSREFHHKVQMEMHKYTNTINSCESDFNNFKQSLLAKLENFIHQCHISFKDELDAFFDTSGDKHILIQWQAFAANKLEEMVTTLRNDEKAKISTAFDLRKAKFENLKEMDKHKDAIVTFVKNIASKEKVPITDTHSLDVMFEKEWKKFINGLSFPSIIEKKNIGNEVWRFLNEQYNQHIGIYEIHKRYGEVKIDDLDIVWMEFSVKRLFFASEKENALNDINCLTTRIKQDIQEYLEEIKDQDFSEHFLLKIKGRFDNLIWKFENNQYTYKLTKKYKVKIFSHCLLNTIPKFEKMQLDYRRENDQQKMLTRIYKPQAHTIFIGTYTQCKKEKTAALILGEFLKNAILDSLCEPLSQNISHILKANKKEFKTKKNLIKQVMYDLKKENNFTYYIKYIRDTETSLKSWIEKYVNNYCTEYTNDQSMIGREANNIFQNKVEGLIKCIENVPIKGRTDFPIWLNGFKNAAKDIIPFTNTFSNLFGMKEVEVGDINNLKDELTNYLKEIKRNQETTLSAWGINETNQLKDKPHLSISKDILGCMKQCPLCKVTCSWTIHHPGKDHHATRHYPQGISGYHWVKSNELMIESCNENVFAGERFRNTATNNEWVNYKDYRSVNDYYKSWTIAADASLDAIPYWNWVFAKFSKEFAKHYGRECNKIPSEWKTYSDAYVDKSIEEMSE</sequence>
<dbReference type="InterPro" id="IPR052986">
    <property type="entry name" value="VLIG_GTPase"/>
</dbReference>
<protein>
    <recommendedName>
        <fullName evidence="2">VLIG-type G domain-containing protein</fullName>
    </recommendedName>
</protein>
<dbReference type="SUPFAM" id="SSF52540">
    <property type="entry name" value="P-loop containing nucleoside triphosphate hydrolases"/>
    <property type="match status" value="1"/>
</dbReference>
<dbReference type="Gene3D" id="3.40.50.300">
    <property type="entry name" value="P-loop containing nucleotide triphosphate hydrolases"/>
    <property type="match status" value="1"/>
</dbReference>
<dbReference type="InterPro" id="IPR027417">
    <property type="entry name" value="P-loop_NTPase"/>
</dbReference>
<comment type="similarity">
    <text evidence="1">Belongs to the TRAFAC class dynamin-like GTPase superfamily. Very large inducible GTPase (VLIG) family.</text>
</comment>
<organism evidence="3 4">
    <name type="scientific">Meganyctiphanes norvegica</name>
    <name type="common">Northern krill</name>
    <name type="synonym">Thysanopoda norvegica</name>
    <dbReference type="NCBI Taxonomy" id="48144"/>
    <lineage>
        <taxon>Eukaryota</taxon>
        <taxon>Metazoa</taxon>
        <taxon>Ecdysozoa</taxon>
        <taxon>Arthropoda</taxon>
        <taxon>Crustacea</taxon>
        <taxon>Multicrustacea</taxon>
        <taxon>Malacostraca</taxon>
        <taxon>Eumalacostraca</taxon>
        <taxon>Eucarida</taxon>
        <taxon>Euphausiacea</taxon>
        <taxon>Euphausiidae</taxon>
        <taxon>Meganyctiphanes</taxon>
    </lineage>
</organism>
<dbReference type="InterPro" id="IPR057365">
    <property type="entry name" value="URGCP"/>
</dbReference>
<dbReference type="InterPro" id="IPR030383">
    <property type="entry name" value="G_VLIG_dom"/>
</dbReference>
<feature type="domain" description="VLIG-type G" evidence="2">
    <location>
        <begin position="809"/>
        <end position="1058"/>
    </location>
</feature>
<reference evidence="3 4" key="1">
    <citation type="submission" date="2024-05" db="EMBL/GenBank/DDBJ databases">
        <authorList>
            <person name="Wallberg A."/>
        </authorList>
    </citation>
    <scope>NUCLEOTIDE SEQUENCE [LARGE SCALE GENOMIC DNA]</scope>
</reference>
<comment type="caution">
    <text evidence="3">The sequence shown here is derived from an EMBL/GenBank/DDBJ whole genome shotgun (WGS) entry which is preliminary data.</text>
</comment>
<dbReference type="EMBL" id="CAXKWB010004177">
    <property type="protein sequence ID" value="CAL4072492.1"/>
    <property type="molecule type" value="Genomic_DNA"/>
</dbReference>
<evidence type="ECO:0000313" key="4">
    <source>
        <dbReference type="Proteomes" id="UP001497623"/>
    </source>
</evidence>
<keyword evidence="4" id="KW-1185">Reference proteome</keyword>
<dbReference type="GO" id="GO:0005525">
    <property type="term" value="F:GTP binding"/>
    <property type="evidence" value="ECO:0007669"/>
    <property type="project" value="InterPro"/>
</dbReference>
<feature type="non-terminal residue" evidence="3">
    <location>
        <position position="1766"/>
    </location>
</feature>
<accession>A0AAV2Q615</accession>
<evidence type="ECO:0000259" key="2">
    <source>
        <dbReference type="PROSITE" id="PS51717"/>
    </source>
</evidence>
<gene>
    <name evidence="3" type="ORF">MNOR_LOCUS8847</name>
</gene>